<feature type="domain" description="SCAN box" evidence="2">
    <location>
        <begin position="135"/>
        <end position="208"/>
    </location>
</feature>
<dbReference type="PANTHER" id="PTHR46888:SF1">
    <property type="entry name" value="RIBONUCLEASE H"/>
    <property type="match status" value="1"/>
</dbReference>
<evidence type="ECO:0000313" key="4">
    <source>
        <dbReference type="Proteomes" id="UP001501920"/>
    </source>
</evidence>
<accession>A0AAR2KC46</accession>
<dbReference type="SUPFAM" id="SSF47353">
    <property type="entry name" value="Retrovirus capsid dimerization domain-like"/>
    <property type="match status" value="1"/>
</dbReference>
<dbReference type="Gene3D" id="1.10.4020.10">
    <property type="entry name" value="DNA breaking-rejoining enzymes"/>
    <property type="match status" value="1"/>
</dbReference>
<dbReference type="PANTHER" id="PTHR46888">
    <property type="entry name" value="ZINC KNUCKLE DOMAINCONTAINING PROTEIN-RELATED"/>
    <property type="match status" value="1"/>
</dbReference>
<evidence type="ECO:0000259" key="2">
    <source>
        <dbReference type="PROSITE" id="PS50804"/>
    </source>
</evidence>
<dbReference type="Pfam" id="PF02023">
    <property type="entry name" value="SCAN"/>
    <property type="match status" value="1"/>
</dbReference>
<reference evidence="3" key="2">
    <citation type="submission" date="2025-08" db="UniProtKB">
        <authorList>
            <consortium name="Ensembl"/>
        </authorList>
    </citation>
    <scope>IDENTIFICATION</scope>
</reference>
<feature type="compositionally biased region" description="Basic and acidic residues" evidence="1">
    <location>
        <begin position="1"/>
        <end position="13"/>
    </location>
</feature>
<reference evidence="3 4" key="1">
    <citation type="submission" date="2020-10" db="EMBL/GenBank/DDBJ databases">
        <title>Pygocentrus nattereri (red-bellied piranha) genome, fPygNat1, primary haplotype.</title>
        <authorList>
            <person name="Myers G."/>
            <person name="Meyer A."/>
            <person name="Karagic N."/>
            <person name="Pippel M."/>
            <person name="Winkler S."/>
            <person name="Tracey A."/>
            <person name="Wood J."/>
            <person name="Formenti G."/>
            <person name="Howe K."/>
            <person name="Fedrigo O."/>
            <person name="Jarvis E.D."/>
        </authorList>
    </citation>
    <scope>NUCLEOTIDE SEQUENCE [LARGE SCALE GENOMIC DNA]</scope>
</reference>
<dbReference type="PROSITE" id="PS50804">
    <property type="entry name" value="SCAN_BOX"/>
    <property type="match status" value="1"/>
</dbReference>
<reference evidence="3" key="3">
    <citation type="submission" date="2025-09" db="UniProtKB">
        <authorList>
            <consortium name="Ensembl"/>
        </authorList>
    </citation>
    <scope>IDENTIFICATION</scope>
</reference>
<dbReference type="AlphaFoldDB" id="A0AAR2KC46"/>
<sequence length="230" mass="26288">MTRWQERSERGAEGEVAGESVAAMERASSTRILRMASVAEETAYAQLGLPVTAWPTPRLPMLKDSDNVEHFLTVFERLATAAGWPEQLWAIHLVPLLDGKARSAYVAMEPRDALDYACVKNAILQKFEISPETYRLRFHNDVVGEDESPRELYVRIKGLYEKWMLPNTKTKEQIGETIILEQFLKVVNPDLRSWILERDLGRTEPRFTTERPFPCAQDEREACTSNTDST</sequence>
<keyword evidence="4" id="KW-1185">Reference proteome</keyword>
<evidence type="ECO:0000256" key="1">
    <source>
        <dbReference type="SAM" id="MobiDB-lite"/>
    </source>
</evidence>
<dbReference type="Ensembl" id="ENSPNAT00000049767.1">
    <property type="protein sequence ID" value="ENSPNAP00000060059.1"/>
    <property type="gene ID" value="ENSPNAG00000030535.1"/>
</dbReference>
<dbReference type="GeneTree" id="ENSGT00940000159113"/>
<evidence type="ECO:0000313" key="3">
    <source>
        <dbReference type="Ensembl" id="ENSPNAP00000060059.1"/>
    </source>
</evidence>
<dbReference type="Proteomes" id="UP001501920">
    <property type="component" value="Chromosome 22"/>
</dbReference>
<organism evidence="3 4">
    <name type="scientific">Pygocentrus nattereri</name>
    <name type="common">Red-bellied piranha</name>
    <dbReference type="NCBI Taxonomy" id="42514"/>
    <lineage>
        <taxon>Eukaryota</taxon>
        <taxon>Metazoa</taxon>
        <taxon>Chordata</taxon>
        <taxon>Craniata</taxon>
        <taxon>Vertebrata</taxon>
        <taxon>Euteleostomi</taxon>
        <taxon>Actinopterygii</taxon>
        <taxon>Neopterygii</taxon>
        <taxon>Teleostei</taxon>
        <taxon>Ostariophysi</taxon>
        <taxon>Characiformes</taxon>
        <taxon>Characoidei</taxon>
        <taxon>Pygocentrus</taxon>
    </lineage>
</organism>
<protein>
    <recommendedName>
        <fullName evidence="2">SCAN box domain-containing protein</fullName>
    </recommendedName>
</protein>
<feature type="region of interest" description="Disordered" evidence="1">
    <location>
        <begin position="1"/>
        <end position="20"/>
    </location>
</feature>
<name>A0AAR2KC46_PYGNA</name>
<dbReference type="InterPro" id="IPR038269">
    <property type="entry name" value="SCAN_sf"/>
</dbReference>
<dbReference type="InterPro" id="IPR003309">
    <property type="entry name" value="SCAN_dom"/>
</dbReference>
<dbReference type="SMART" id="SM00431">
    <property type="entry name" value="SCAN"/>
    <property type="match status" value="1"/>
</dbReference>
<proteinExistence type="predicted"/>